<organism evidence="3 4">
    <name type="scientific">Dovyalis caffra</name>
    <dbReference type="NCBI Taxonomy" id="77055"/>
    <lineage>
        <taxon>Eukaryota</taxon>
        <taxon>Viridiplantae</taxon>
        <taxon>Streptophyta</taxon>
        <taxon>Embryophyta</taxon>
        <taxon>Tracheophyta</taxon>
        <taxon>Spermatophyta</taxon>
        <taxon>Magnoliopsida</taxon>
        <taxon>eudicotyledons</taxon>
        <taxon>Gunneridae</taxon>
        <taxon>Pentapetalae</taxon>
        <taxon>rosids</taxon>
        <taxon>fabids</taxon>
        <taxon>Malpighiales</taxon>
        <taxon>Salicaceae</taxon>
        <taxon>Flacourtieae</taxon>
        <taxon>Dovyalis</taxon>
    </lineage>
</organism>
<keyword evidence="2" id="KW-0808">Transferase</keyword>
<dbReference type="InterPro" id="IPR004298">
    <property type="entry name" value="Nicotian_synth"/>
</dbReference>
<dbReference type="EMBL" id="CAWUPB010000851">
    <property type="protein sequence ID" value="CAK7326366.1"/>
    <property type="molecule type" value="Genomic_DNA"/>
</dbReference>
<comment type="catalytic activity">
    <reaction evidence="2">
        <text>3 S-adenosyl-L-methionine = nicotianamine + 3 S-methyl-5'-thioadenosine + 3 H(+)</text>
        <dbReference type="Rhea" id="RHEA:16481"/>
        <dbReference type="ChEBI" id="CHEBI:15378"/>
        <dbReference type="ChEBI" id="CHEBI:17509"/>
        <dbReference type="ChEBI" id="CHEBI:58249"/>
        <dbReference type="ChEBI" id="CHEBI:59789"/>
        <dbReference type="EC" id="2.5.1.43"/>
    </reaction>
</comment>
<gene>
    <name evidence="3" type="ORF">DCAF_LOCUS4066</name>
</gene>
<sequence length="340" mass="38011">MEIHTLSQSCLFKAPFEGLETTGFTRVAANCCSKTFSSGLMGYQEELLIEKVCEIYDKLSRLENLNPSKQVNSLLTQLVRTCMSQCHIDITKLSERVQLMRCKLIKLCGKGEGLLESYFATYSHGQATRALDKKKVCEIHGKISRLENLNPSKQVDSLFSQLVTTCKNQRHIDATKLSEGVQEISSLINLCGKAEGLLESHFSNLIGSHENPLDNIRLLPYHSNYLKLSQLQFSMLRQNCPQVPKRMSYDKDPSANSKALNLVSSNLELFKRMAFHTADIMNVSSSLKQYEVILAPLVGVNKEEKVKVINHLAKHMSPGALLLLRSAHGSLGIPRPCSRS</sequence>
<dbReference type="InterPro" id="IPR029063">
    <property type="entry name" value="SAM-dependent_MTases_sf"/>
</dbReference>
<comment type="function">
    <text evidence="2">Synthesizes nicotianamine, a polyamine which serves as a sensor for the physiological iron status within the plant, and/or might be involved in the transport of iron.</text>
</comment>
<comment type="caution">
    <text evidence="3">The sequence shown here is derived from an EMBL/GenBank/DDBJ whole genome shotgun (WGS) entry which is preliminary data.</text>
</comment>
<evidence type="ECO:0000256" key="2">
    <source>
        <dbReference type="RuleBase" id="RU368095"/>
    </source>
</evidence>
<keyword evidence="2" id="KW-0949">S-adenosyl-L-methionine</keyword>
<dbReference type="GO" id="GO:0030410">
    <property type="term" value="F:nicotianamine synthase activity"/>
    <property type="evidence" value="ECO:0007669"/>
    <property type="project" value="UniProtKB-UniRule"/>
</dbReference>
<dbReference type="Pfam" id="PF03059">
    <property type="entry name" value="NAS"/>
    <property type="match status" value="2"/>
</dbReference>
<dbReference type="AlphaFoldDB" id="A0AAV1QXA3"/>
<protein>
    <recommendedName>
        <fullName evidence="2">Nicotianamine synthase</fullName>
        <ecNumber evidence="2">2.5.1.43</ecNumber>
    </recommendedName>
</protein>
<dbReference type="Proteomes" id="UP001314170">
    <property type="component" value="Unassembled WGS sequence"/>
</dbReference>
<keyword evidence="4" id="KW-1185">Reference proteome</keyword>
<evidence type="ECO:0000313" key="3">
    <source>
        <dbReference type="EMBL" id="CAK7326366.1"/>
    </source>
</evidence>
<evidence type="ECO:0000256" key="1">
    <source>
        <dbReference type="ARBA" id="ARBA00007009"/>
    </source>
</evidence>
<dbReference type="EC" id="2.5.1.43" evidence="2"/>
<dbReference type="PROSITE" id="PS51142">
    <property type="entry name" value="NAS"/>
    <property type="match status" value="1"/>
</dbReference>
<dbReference type="PANTHER" id="PTHR32266">
    <property type="entry name" value="NICOTIANAMINE SYNTHASE 3"/>
    <property type="match status" value="1"/>
</dbReference>
<name>A0AAV1QXA3_9ROSI</name>
<reference evidence="3 4" key="1">
    <citation type="submission" date="2024-01" db="EMBL/GenBank/DDBJ databases">
        <authorList>
            <person name="Waweru B."/>
        </authorList>
    </citation>
    <scope>NUCLEOTIDE SEQUENCE [LARGE SCALE GENOMIC DNA]</scope>
</reference>
<dbReference type="Gene3D" id="3.40.50.150">
    <property type="entry name" value="Vaccinia Virus protein VP39"/>
    <property type="match status" value="2"/>
</dbReference>
<evidence type="ECO:0000313" key="4">
    <source>
        <dbReference type="Proteomes" id="UP001314170"/>
    </source>
</evidence>
<accession>A0AAV1QXA3</accession>
<dbReference type="GO" id="GO:0030418">
    <property type="term" value="P:nicotianamine biosynthetic process"/>
    <property type="evidence" value="ECO:0007669"/>
    <property type="project" value="UniProtKB-UniRule"/>
</dbReference>
<dbReference type="PANTHER" id="PTHR32266:SF17">
    <property type="entry name" value="NICOTIANAMINE SYNTHASE"/>
    <property type="match status" value="1"/>
</dbReference>
<proteinExistence type="inferred from homology"/>
<comment type="similarity">
    <text evidence="1 2">Belongs to the nicotianamine synthase (NAS)-like family.</text>
</comment>